<reference evidence="2 3" key="1">
    <citation type="journal article" date="2022" name="Nat. Plants">
        <title>Genomes of leafy and leafless Platanthera orchids illuminate the evolution of mycoheterotrophy.</title>
        <authorList>
            <person name="Li M.H."/>
            <person name="Liu K.W."/>
            <person name="Li Z."/>
            <person name="Lu H.C."/>
            <person name="Ye Q.L."/>
            <person name="Zhang D."/>
            <person name="Wang J.Y."/>
            <person name="Li Y.F."/>
            <person name="Zhong Z.M."/>
            <person name="Liu X."/>
            <person name="Yu X."/>
            <person name="Liu D.K."/>
            <person name="Tu X.D."/>
            <person name="Liu B."/>
            <person name="Hao Y."/>
            <person name="Liao X.Y."/>
            <person name="Jiang Y.T."/>
            <person name="Sun W.H."/>
            <person name="Chen J."/>
            <person name="Chen Y.Q."/>
            <person name="Ai Y."/>
            <person name="Zhai J.W."/>
            <person name="Wu S.S."/>
            <person name="Zhou Z."/>
            <person name="Hsiao Y.Y."/>
            <person name="Wu W.L."/>
            <person name="Chen Y.Y."/>
            <person name="Lin Y.F."/>
            <person name="Hsu J.L."/>
            <person name="Li C.Y."/>
            <person name="Wang Z.W."/>
            <person name="Zhao X."/>
            <person name="Zhong W.Y."/>
            <person name="Ma X.K."/>
            <person name="Ma L."/>
            <person name="Huang J."/>
            <person name="Chen G.Z."/>
            <person name="Huang M.Z."/>
            <person name="Huang L."/>
            <person name="Peng D.H."/>
            <person name="Luo Y.B."/>
            <person name="Zou S.Q."/>
            <person name="Chen S.P."/>
            <person name="Lan S."/>
            <person name="Tsai W.C."/>
            <person name="Van de Peer Y."/>
            <person name="Liu Z.J."/>
        </authorList>
    </citation>
    <scope>NUCLEOTIDE SEQUENCE [LARGE SCALE GENOMIC DNA]</scope>
    <source>
        <strain evidence="2">Lor288</strain>
    </source>
</reference>
<comment type="caution">
    <text evidence="2">The sequence shown here is derived from an EMBL/GenBank/DDBJ whole genome shotgun (WGS) entry which is preliminary data.</text>
</comment>
<proteinExistence type="predicted"/>
<sequence>MTHSCYIPPMVSFLCSQATTDAELEVSSSPLSPIVFLNLKKSKGSQEEDLQVYDKIVSRALINKDEKILISLVLPREPIDIFPQAPSYSLFKFSNEFSSDSNNRGEEELGNPLEKVMFLSLSLTGNSCFQNRGRRRREEEEGLRCPAQKRGRNRGGVRSWAATIPL</sequence>
<dbReference type="Proteomes" id="UP001412067">
    <property type="component" value="Unassembled WGS sequence"/>
</dbReference>
<name>A0ABR2M7E5_9ASPA</name>
<evidence type="ECO:0000313" key="3">
    <source>
        <dbReference type="Proteomes" id="UP001412067"/>
    </source>
</evidence>
<gene>
    <name evidence="2" type="ORF">KSP40_PGU012274</name>
</gene>
<accession>A0ABR2M7E5</accession>
<keyword evidence="3" id="KW-1185">Reference proteome</keyword>
<evidence type="ECO:0000313" key="2">
    <source>
        <dbReference type="EMBL" id="KAK8959589.1"/>
    </source>
</evidence>
<feature type="region of interest" description="Disordered" evidence="1">
    <location>
        <begin position="130"/>
        <end position="156"/>
    </location>
</feature>
<organism evidence="2 3">
    <name type="scientific">Platanthera guangdongensis</name>
    <dbReference type="NCBI Taxonomy" id="2320717"/>
    <lineage>
        <taxon>Eukaryota</taxon>
        <taxon>Viridiplantae</taxon>
        <taxon>Streptophyta</taxon>
        <taxon>Embryophyta</taxon>
        <taxon>Tracheophyta</taxon>
        <taxon>Spermatophyta</taxon>
        <taxon>Magnoliopsida</taxon>
        <taxon>Liliopsida</taxon>
        <taxon>Asparagales</taxon>
        <taxon>Orchidaceae</taxon>
        <taxon>Orchidoideae</taxon>
        <taxon>Orchideae</taxon>
        <taxon>Orchidinae</taxon>
        <taxon>Platanthera</taxon>
    </lineage>
</organism>
<protein>
    <submittedName>
        <fullName evidence="2">Uncharacterized protein</fullName>
    </submittedName>
</protein>
<evidence type="ECO:0000256" key="1">
    <source>
        <dbReference type="SAM" id="MobiDB-lite"/>
    </source>
</evidence>
<dbReference type="EMBL" id="JBBWWR010000011">
    <property type="protein sequence ID" value="KAK8959589.1"/>
    <property type="molecule type" value="Genomic_DNA"/>
</dbReference>